<dbReference type="Gene3D" id="3.40.50.450">
    <property type="match status" value="1"/>
</dbReference>
<dbReference type="GeneID" id="66125496"/>
<accession>A0AAN6DI64</accession>
<dbReference type="GO" id="GO:0009691">
    <property type="term" value="P:cytokinin biosynthetic process"/>
    <property type="evidence" value="ECO:0007669"/>
    <property type="project" value="InterPro"/>
</dbReference>
<dbReference type="EMBL" id="JAHLVD010000022">
    <property type="protein sequence ID" value="KAG7845085.1"/>
    <property type="molecule type" value="Genomic_DNA"/>
</dbReference>
<gene>
    <name evidence="1" type="ORF">KL928_001445</name>
    <name evidence="2" type="ORF">KL940_005319</name>
</gene>
<sequence>MTVNPRKTICVFCGSSFGKEASYSQAATELGNLLAAKDYGLVYGGGTTGLMGLIAKSVASKGGYVHGIIPDALVSKERTGSVDEINKKIQSDVDNHKGETPLDDSYGRTTIVSDMHTRKRMMGMEADGGFVAMPGGFGTLEEIMEVTTWSQLGIHQKPVVLFNVDGFYDDFIKFLSKAVEAGFISKNNSNIVAVASTPEEVIEKLDNYVVPDGRFNLTWKNH</sequence>
<dbReference type="PANTHER" id="PTHR31223">
    <property type="entry name" value="LOG FAMILY PROTEIN YJL055W"/>
    <property type="match status" value="1"/>
</dbReference>
<evidence type="ECO:0008006" key="5">
    <source>
        <dbReference type="Google" id="ProtNLM"/>
    </source>
</evidence>
<protein>
    <recommendedName>
        <fullName evidence="5">LOG family protein</fullName>
    </recommendedName>
</protein>
<dbReference type="Proteomes" id="UP001197328">
    <property type="component" value="Unassembled WGS sequence"/>
</dbReference>
<dbReference type="EMBL" id="JAHLUX010000003">
    <property type="protein sequence ID" value="KAG7820008.1"/>
    <property type="molecule type" value="Genomic_DNA"/>
</dbReference>
<proteinExistence type="predicted"/>
<dbReference type="AlphaFoldDB" id="A0AAN6DI64"/>
<comment type="caution">
    <text evidence="1">The sequence shown here is derived from an EMBL/GenBank/DDBJ whole genome shotgun (WGS) entry which is preliminary data.</text>
</comment>
<evidence type="ECO:0000313" key="4">
    <source>
        <dbReference type="Proteomes" id="UP001197328"/>
    </source>
</evidence>
<dbReference type="GO" id="GO:0016799">
    <property type="term" value="F:hydrolase activity, hydrolyzing N-glycosyl compounds"/>
    <property type="evidence" value="ECO:0007669"/>
    <property type="project" value="TreeGrafter"/>
</dbReference>
<dbReference type="PANTHER" id="PTHR31223:SF70">
    <property type="entry name" value="LOG FAMILY PROTEIN YJL055W"/>
    <property type="match status" value="1"/>
</dbReference>
<keyword evidence="4" id="KW-1185">Reference proteome</keyword>
<dbReference type="SUPFAM" id="SSF102405">
    <property type="entry name" value="MCP/YpsA-like"/>
    <property type="match status" value="1"/>
</dbReference>
<dbReference type="InterPro" id="IPR031100">
    <property type="entry name" value="LOG_fam"/>
</dbReference>
<evidence type="ECO:0000313" key="3">
    <source>
        <dbReference type="Proteomes" id="UP001196530"/>
    </source>
</evidence>
<dbReference type="Pfam" id="PF03641">
    <property type="entry name" value="Lysine_decarbox"/>
    <property type="match status" value="1"/>
</dbReference>
<organism evidence="1 3">
    <name type="scientific">Pichia angusta</name>
    <name type="common">Yeast</name>
    <name type="synonym">Hansenula polymorpha</name>
    <dbReference type="NCBI Taxonomy" id="870730"/>
    <lineage>
        <taxon>Eukaryota</taxon>
        <taxon>Fungi</taxon>
        <taxon>Dikarya</taxon>
        <taxon>Ascomycota</taxon>
        <taxon>Saccharomycotina</taxon>
        <taxon>Pichiomycetes</taxon>
        <taxon>Pichiales</taxon>
        <taxon>Pichiaceae</taxon>
        <taxon>Ogataea</taxon>
    </lineage>
</organism>
<name>A0AAN6DI64_PICAN</name>
<dbReference type="Proteomes" id="UP001196530">
    <property type="component" value="Unassembled WGS sequence"/>
</dbReference>
<dbReference type="NCBIfam" id="TIGR00730">
    <property type="entry name" value="Rossman fold protein, TIGR00730 family"/>
    <property type="match status" value="1"/>
</dbReference>
<dbReference type="InterPro" id="IPR005269">
    <property type="entry name" value="LOG"/>
</dbReference>
<evidence type="ECO:0000313" key="2">
    <source>
        <dbReference type="EMBL" id="KAG7845085.1"/>
    </source>
</evidence>
<dbReference type="GO" id="GO:0005829">
    <property type="term" value="C:cytosol"/>
    <property type="evidence" value="ECO:0007669"/>
    <property type="project" value="TreeGrafter"/>
</dbReference>
<evidence type="ECO:0000313" key="1">
    <source>
        <dbReference type="EMBL" id="KAG7820008.1"/>
    </source>
</evidence>
<dbReference type="FunFam" id="3.40.50.450:FF:000018">
    <property type="entry name" value="Lysine decarboxylase-like protein"/>
    <property type="match status" value="1"/>
</dbReference>
<dbReference type="RefSeq" id="XP_043060722.1">
    <property type="nucleotide sequence ID" value="XM_043201811.1"/>
</dbReference>
<reference evidence="1 4" key="1">
    <citation type="journal article" date="2021" name="G3 (Bethesda)">
        <title>Genomic diversity, chromosomal rearrangements, and interspecies hybridization in the ogataea polymorpha species complex.</title>
        <authorList>
            <person name="Hanson S.J."/>
            <person name="Cinneide E.O."/>
            <person name="Salzberg L.I."/>
            <person name="Wolfe K.H."/>
            <person name="McGowan J."/>
            <person name="Fitzpatrick D.A."/>
            <person name="Matlin K."/>
        </authorList>
    </citation>
    <scope>NUCLEOTIDE SEQUENCE</scope>
    <source>
        <strain evidence="2">51-138</strain>
        <strain evidence="1">61-244</strain>
    </source>
</reference>